<organism evidence="1">
    <name type="scientific">marine sediment metagenome</name>
    <dbReference type="NCBI Taxonomy" id="412755"/>
    <lineage>
        <taxon>unclassified sequences</taxon>
        <taxon>metagenomes</taxon>
        <taxon>ecological metagenomes</taxon>
    </lineage>
</organism>
<sequence>MAIGDIGAVIQTYTFDATKGRYPSLVRILDDLHCLAYSGPDDDGWARSIKITTAGVISEYPSNTLEFEPGDITNCRSDLGPTGVICIGCFHADQAAYIEAVIVNADGTLSQHATPSALFAAANCSKYDPKGQYGNKIIIAYDKNSGDL</sequence>
<protein>
    <submittedName>
        <fullName evidence="1">Uncharacterized protein</fullName>
    </submittedName>
</protein>
<dbReference type="AlphaFoldDB" id="X1EW66"/>
<name>X1EW66_9ZZZZ</name>
<accession>X1EW66</accession>
<gene>
    <name evidence="1" type="ORF">S03H2_02299</name>
</gene>
<evidence type="ECO:0000313" key="1">
    <source>
        <dbReference type="EMBL" id="GAH24535.1"/>
    </source>
</evidence>
<reference evidence="1" key="1">
    <citation type="journal article" date="2014" name="Front. Microbiol.">
        <title>High frequency of phylogenetically diverse reductive dehalogenase-homologous genes in deep subseafloor sedimentary metagenomes.</title>
        <authorList>
            <person name="Kawai M."/>
            <person name="Futagami T."/>
            <person name="Toyoda A."/>
            <person name="Takaki Y."/>
            <person name="Nishi S."/>
            <person name="Hori S."/>
            <person name="Arai W."/>
            <person name="Tsubouchi T."/>
            <person name="Morono Y."/>
            <person name="Uchiyama I."/>
            <person name="Ito T."/>
            <person name="Fujiyama A."/>
            <person name="Inagaki F."/>
            <person name="Takami H."/>
        </authorList>
    </citation>
    <scope>NUCLEOTIDE SEQUENCE</scope>
    <source>
        <strain evidence="1">Expedition CK06-06</strain>
    </source>
</reference>
<dbReference type="EMBL" id="BARU01000754">
    <property type="protein sequence ID" value="GAH24535.1"/>
    <property type="molecule type" value="Genomic_DNA"/>
</dbReference>
<proteinExistence type="predicted"/>
<comment type="caution">
    <text evidence="1">The sequence shown here is derived from an EMBL/GenBank/DDBJ whole genome shotgun (WGS) entry which is preliminary data.</text>
</comment>